<dbReference type="Proteomes" id="UP000294914">
    <property type="component" value="Unassembled WGS sequence"/>
</dbReference>
<proteinExistence type="predicted"/>
<sequence length="112" mass="11860">MSIELVYEKTCPNIAGAREQLLRAFGEAGLTPRWREWEITDPAAPGHVHGYGSPTILVDGQDVSGAGVSGDDLCCRLYSQGETGRQQGVPAQADIVNALRSRASTSSTFPAA</sequence>
<name>A0A4R8IPI6_9GAMM</name>
<protein>
    <recommendedName>
        <fullName evidence="3">Glutaredoxin</fullName>
    </recommendedName>
</protein>
<evidence type="ECO:0000313" key="2">
    <source>
        <dbReference type="Proteomes" id="UP000294914"/>
    </source>
</evidence>
<evidence type="ECO:0008006" key="3">
    <source>
        <dbReference type="Google" id="ProtNLM"/>
    </source>
</evidence>
<dbReference type="RefSeq" id="WP_134082101.1">
    <property type="nucleotide sequence ID" value="NZ_SOQX01000002.1"/>
</dbReference>
<accession>A0A4R8IPI6</accession>
<gene>
    <name evidence="1" type="ORF">EDC23_1226</name>
</gene>
<organism evidence="1 2">
    <name type="scientific">Thiohalophilus thiocyanatoxydans</name>
    <dbReference type="NCBI Taxonomy" id="381308"/>
    <lineage>
        <taxon>Bacteria</taxon>
        <taxon>Pseudomonadati</taxon>
        <taxon>Pseudomonadota</taxon>
        <taxon>Gammaproteobacteria</taxon>
        <taxon>Thiohalomonadales</taxon>
        <taxon>Thiohalophilaceae</taxon>
        <taxon>Thiohalophilus</taxon>
    </lineage>
</organism>
<keyword evidence="2" id="KW-1185">Reference proteome</keyword>
<dbReference type="OrthoDB" id="5521642at2"/>
<dbReference type="EMBL" id="SOQX01000002">
    <property type="protein sequence ID" value="TDY02842.1"/>
    <property type="molecule type" value="Genomic_DNA"/>
</dbReference>
<reference evidence="1 2" key="1">
    <citation type="submission" date="2019-03" db="EMBL/GenBank/DDBJ databases">
        <title>Genomic Encyclopedia of Type Strains, Phase IV (KMG-IV): sequencing the most valuable type-strain genomes for metagenomic binning, comparative biology and taxonomic classification.</title>
        <authorList>
            <person name="Goeker M."/>
        </authorList>
    </citation>
    <scope>NUCLEOTIDE SEQUENCE [LARGE SCALE GENOMIC DNA]</scope>
    <source>
        <strain evidence="1 2">DSM 16326</strain>
    </source>
</reference>
<dbReference type="AlphaFoldDB" id="A0A4R8IPI6"/>
<evidence type="ECO:0000313" key="1">
    <source>
        <dbReference type="EMBL" id="TDY02842.1"/>
    </source>
</evidence>
<comment type="caution">
    <text evidence="1">The sequence shown here is derived from an EMBL/GenBank/DDBJ whole genome shotgun (WGS) entry which is preliminary data.</text>
</comment>